<dbReference type="RefSeq" id="WP_183511700.1">
    <property type="nucleotide sequence ID" value="NZ_BAABGK010000012.1"/>
</dbReference>
<keyword evidence="3" id="KW-1185">Reference proteome</keyword>
<dbReference type="InterPro" id="IPR036259">
    <property type="entry name" value="MFS_trans_sf"/>
</dbReference>
<dbReference type="GO" id="GO:0022857">
    <property type="term" value="F:transmembrane transporter activity"/>
    <property type="evidence" value="ECO:0007669"/>
    <property type="project" value="InterPro"/>
</dbReference>
<feature type="transmembrane region" description="Helical" evidence="1">
    <location>
        <begin position="29"/>
        <end position="53"/>
    </location>
</feature>
<feature type="transmembrane region" description="Helical" evidence="1">
    <location>
        <begin position="296"/>
        <end position="313"/>
    </location>
</feature>
<dbReference type="Proteomes" id="UP000523000">
    <property type="component" value="Unassembled WGS sequence"/>
</dbReference>
<evidence type="ECO:0000313" key="2">
    <source>
        <dbReference type="EMBL" id="MBB2996426.1"/>
    </source>
</evidence>
<feature type="transmembrane region" description="Helical" evidence="1">
    <location>
        <begin position="270"/>
        <end position="289"/>
    </location>
</feature>
<dbReference type="InterPro" id="IPR011701">
    <property type="entry name" value="MFS"/>
</dbReference>
<dbReference type="Gene3D" id="1.20.1250.20">
    <property type="entry name" value="MFS general substrate transporter like domains"/>
    <property type="match status" value="1"/>
</dbReference>
<dbReference type="AlphaFoldDB" id="A0A839QR09"/>
<dbReference type="PANTHER" id="PTHR23542:SF1">
    <property type="entry name" value="MAJOR FACILITATOR SUPERFAMILY (MFS) PROFILE DOMAIN-CONTAINING PROTEIN"/>
    <property type="match status" value="1"/>
</dbReference>
<keyword evidence="1" id="KW-1133">Transmembrane helix</keyword>
<comment type="caution">
    <text evidence="2">The sequence shown here is derived from an EMBL/GenBank/DDBJ whole genome shotgun (WGS) entry which is preliminary data.</text>
</comment>
<dbReference type="EMBL" id="JACHVS010000001">
    <property type="protein sequence ID" value="MBB2996426.1"/>
    <property type="molecule type" value="Genomic_DNA"/>
</dbReference>
<feature type="transmembrane region" description="Helical" evidence="1">
    <location>
        <begin position="59"/>
        <end position="80"/>
    </location>
</feature>
<protein>
    <submittedName>
        <fullName evidence="2">MFS family permease</fullName>
    </submittedName>
</protein>
<accession>A0A839QR09</accession>
<dbReference type="PANTHER" id="PTHR23542">
    <property type="match status" value="1"/>
</dbReference>
<dbReference type="Pfam" id="PF07690">
    <property type="entry name" value="MFS_1"/>
    <property type="match status" value="1"/>
</dbReference>
<feature type="transmembrane region" description="Helical" evidence="1">
    <location>
        <begin position="234"/>
        <end position="258"/>
    </location>
</feature>
<feature type="transmembrane region" description="Helical" evidence="1">
    <location>
        <begin position="92"/>
        <end position="111"/>
    </location>
</feature>
<feature type="transmembrane region" description="Helical" evidence="1">
    <location>
        <begin position="188"/>
        <end position="207"/>
    </location>
</feature>
<name>A0A839QR09_9MICC</name>
<evidence type="ECO:0000313" key="3">
    <source>
        <dbReference type="Proteomes" id="UP000523000"/>
    </source>
</evidence>
<gene>
    <name evidence="2" type="ORF">E9229_002617</name>
</gene>
<feature type="transmembrane region" description="Helical" evidence="1">
    <location>
        <begin position="319"/>
        <end position="341"/>
    </location>
</feature>
<keyword evidence="1" id="KW-0472">Membrane</keyword>
<proteinExistence type="predicted"/>
<reference evidence="2 3" key="1">
    <citation type="submission" date="2020-08" db="EMBL/GenBank/DDBJ databases">
        <title>Sequencing the genomes of 1000 actinobacteria strains.</title>
        <authorList>
            <person name="Klenk H.-P."/>
        </authorList>
    </citation>
    <scope>NUCLEOTIDE SEQUENCE [LARGE SCALE GENOMIC DNA]</scope>
    <source>
        <strain evidence="2 3">DSM 22826</strain>
    </source>
</reference>
<feature type="transmembrane region" description="Helical" evidence="1">
    <location>
        <begin position="387"/>
        <end position="408"/>
    </location>
</feature>
<dbReference type="SUPFAM" id="SSF103473">
    <property type="entry name" value="MFS general substrate transporter"/>
    <property type="match status" value="1"/>
</dbReference>
<keyword evidence="1" id="KW-0812">Transmembrane</keyword>
<evidence type="ECO:0000256" key="1">
    <source>
        <dbReference type="SAM" id="Phobius"/>
    </source>
</evidence>
<organism evidence="2 3">
    <name type="scientific">Paeniglutamicibacter cryotolerans</name>
    <dbReference type="NCBI Taxonomy" id="670079"/>
    <lineage>
        <taxon>Bacteria</taxon>
        <taxon>Bacillati</taxon>
        <taxon>Actinomycetota</taxon>
        <taxon>Actinomycetes</taxon>
        <taxon>Micrococcales</taxon>
        <taxon>Micrococcaceae</taxon>
        <taxon>Paeniglutamicibacter</taxon>
    </lineage>
</organism>
<sequence>MNKSLTGPGAPNGSGGAGFRELVVMAGPAFFPLAFFARLPLAMLTVGSLTLVAGATGSYALGGLSAAMVGLGSAFGGPLLGYMADRIGQRKVLLPLALANPAAILALMVIGGSGTNIGLMVLASLLCGALSPQVGPLARVRWMAMTAGRPNSGRELSTALSYEGTADELTFVMGPALVGLLAATIAPWLPLAIAAALTLVLVPLFALHHSATRAHPGPGSAAAAKPTGDQVLRVALAVTGMIGMGTYFGAMSAGTIAFAGSLGNASAGGLLYAAMGLTSACAALSVAFWPQSWPQANRWILAGGLLFPLVLLLHLPTTLAPMVVVLLLVGIPVGPIMVTIFTVGGAAAPAGRLGTVMTMLSSGIVVGTAIGNGLAGTLADSVGFRGAYWVAAAAALLLFAAGLGTAILHRVDLRAGKEHPTRRRVG</sequence>
<feature type="transmembrane region" description="Helical" evidence="1">
    <location>
        <begin position="353"/>
        <end position="375"/>
    </location>
</feature>